<organism evidence="2 3">
    <name type="scientific">Iamia majanohamensis</name>
    <dbReference type="NCBI Taxonomy" id="467976"/>
    <lineage>
        <taxon>Bacteria</taxon>
        <taxon>Bacillati</taxon>
        <taxon>Actinomycetota</taxon>
        <taxon>Acidimicrobiia</taxon>
        <taxon>Acidimicrobiales</taxon>
        <taxon>Iamiaceae</taxon>
        <taxon>Iamia</taxon>
    </lineage>
</organism>
<accession>A0AAF0BRQ5</accession>
<feature type="domain" description="Gfo/Idh/MocA-like oxidoreductase N-terminal" evidence="1">
    <location>
        <begin position="1"/>
        <end position="118"/>
    </location>
</feature>
<protein>
    <submittedName>
        <fullName evidence="2">Gfo/Idh/MocA family oxidoreductase</fullName>
    </submittedName>
</protein>
<dbReference type="GO" id="GO:0000166">
    <property type="term" value="F:nucleotide binding"/>
    <property type="evidence" value="ECO:0007669"/>
    <property type="project" value="InterPro"/>
</dbReference>
<name>A0AAF0BRQ5_9ACTN</name>
<evidence type="ECO:0000259" key="1">
    <source>
        <dbReference type="Pfam" id="PF01408"/>
    </source>
</evidence>
<dbReference type="EMBL" id="CP116942">
    <property type="protein sequence ID" value="WCO67116.1"/>
    <property type="molecule type" value="Genomic_DNA"/>
</dbReference>
<dbReference type="Proteomes" id="UP001216390">
    <property type="component" value="Chromosome"/>
</dbReference>
<evidence type="ECO:0000313" key="3">
    <source>
        <dbReference type="Proteomes" id="UP001216390"/>
    </source>
</evidence>
<sequence>MRVAVCGLGAVGARAARQLASTSDVEEVVLRDPRDDRLHEVAASLGDVATAEPPSVTGPPDADVVILAGPPGEHGREAAALVERGTPVVSTSDAVTDVEALLDLGPLAEARRVNVVVGAAFAPGLTCLLARHAADAFDHVGEVHVARLGTGGPACAHQHHRALRGTAIDWRKGGWQRRRAGSGRELCWFPDPVGAADCYRAGLPDAVLLVNALGDLDRVTARMAATRRDRLTSRWPMLRRPHPEGTVGAVRSEVRGQRAGAWETLVYGAYDRPGVAAGAVAAVAATALVRGELGIAPGASGLAASAAARDLLAELARRGVKAAAFTG</sequence>
<proteinExistence type="predicted"/>
<dbReference type="KEGG" id="ima:PO878_00055"/>
<gene>
    <name evidence="2" type="ORF">PO878_00055</name>
</gene>
<keyword evidence="3" id="KW-1185">Reference proteome</keyword>
<dbReference type="RefSeq" id="WP_272736638.1">
    <property type="nucleotide sequence ID" value="NZ_CP116942.1"/>
</dbReference>
<dbReference type="SUPFAM" id="SSF51735">
    <property type="entry name" value="NAD(P)-binding Rossmann-fold domains"/>
    <property type="match status" value="1"/>
</dbReference>
<dbReference type="AlphaFoldDB" id="A0AAF0BRQ5"/>
<dbReference type="InterPro" id="IPR000683">
    <property type="entry name" value="Gfo/Idh/MocA-like_OxRdtase_N"/>
</dbReference>
<reference evidence="2" key="1">
    <citation type="submission" date="2023-01" db="EMBL/GenBank/DDBJ databases">
        <title>The diversity of Class Acidimicrobiia in South China Sea sediment environments and the proposal of Iamia marina sp. nov., a novel species of the genus Iamia.</title>
        <authorList>
            <person name="He Y."/>
            <person name="Tian X."/>
        </authorList>
    </citation>
    <scope>NUCLEOTIDE SEQUENCE</scope>
    <source>
        <strain evidence="2">DSM 19957</strain>
    </source>
</reference>
<dbReference type="InterPro" id="IPR036291">
    <property type="entry name" value="NAD(P)-bd_dom_sf"/>
</dbReference>
<dbReference type="Gene3D" id="3.30.360.10">
    <property type="entry name" value="Dihydrodipicolinate Reductase, domain 2"/>
    <property type="match status" value="1"/>
</dbReference>
<dbReference type="Gene3D" id="3.40.50.720">
    <property type="entry name" value="NAD(P)-binding Rossmann-like Domain"/>
    <property type="match status" value="1"/>
</dbReference>
<dbReference type="Pfam" id="PF01408">
    <property type="entry name" value="GFO_IDH_MocA"/>
    <property type="match status" value="1"/>
</dbReference>
<evidence type="ECO:0000313" key="2">
    <source>
        <dbReference type="EMBL" id="WCO67116.1"/>
    </source>
</evidence>